<dbReference type="RefSeq" id="WP_154863201.1">
    <property type="nucleotide sequence ID" value="NZ_CABVJB010000003.1"/>
</dbReference>
<dbReference type="AlphaFoldDB" id="A0A5E7SF42"/>
<evidence type="ECO:0000313" key="3">
    <source>
        <dbReference type="Proteomes" id="UP000325565"/>
    </source>
</evidence>
<dbReference type="EMBL" id="CABVJB010000003">
    <property type="protein sequence ID" value="VVP84558.1"/>
    <property type="molecule type" value="Genomic_DNA"/>
</dbReference>
<feature type="compositionally biased region" description="Polar residues" evidence="1">
    <location>
        <begin position="35"/>
        <end position="59"/>
    </location>
</feature>
<gene>
    <name evidence="2" type="ORF">PS922_02143</name>
</gene>
<name>A0A5E7SF42_PSEFL</name>
<organism evidence="2 3">
    <name type="scientific">Pseudomonas fluorescens</name>
    <dbReference type="NCBI Taxonomy" id="294"/>
    <lineage>
        <taxon>Bacteria</taxon>
        <taxon>Pseudomonadati</taxon>
        <taxon>Pseudomonadota</taxon>
        <taxon>Gammaproteobacteria</taxon>
        <taxon>Pseudomonadales</taxon>
        <taxon>Pseudomonadaceae</taxon>
        <taxon>Pseudomonas</taxon>
    </lineage>
</organism>
<evidence type="ECO:0000256" key="1">
    <source>
        <dbReference type="SAM" id="MobiDB-lite"/>
    </source>
</evidence>
<reference evidence="2 3" key="1">
    <citation type="submission" date="2019-09" db="EMBL/GenBank/DDBJ databases">
        <authorList>
            <person name="Chandra G."/>
            <person name="Truman W A."/>
        </authorList>
    </citation>
    <scope>NUCLEOTIDE SEQUENCE [LARGE SCALE GENOMIC DNA]</scope>
    <source>
        <strain evidence="2">PS922</strain>
    </source>
</reference>
<feature type="region of interest" description="Disordered" evidence="1">
    <location>
        <begin position="33"/>
        <end position="59"/>
    </location>
</feature>
<evidence type="ECO:0000313" key="2">
    <source>
        <dbReference type="EMBL" id="VVP84558.1"/>
    </source>
</evidence>
<protein>
    <submittedName>
        <fullName evidence="2">Uncharacterized protein</fullName>
    </submittedName>
</protein>
<sequence length="59" mass="6619">MIGNWQEPTYLNQLIIMNILSLHQDAEFERWQPGSGETVSSTDHLRLTASSEPMSSLTG</sequence>
<proteinExistence type="predicted"/>
<accession>A0A5E7SF42</accession>
<dbReference type="Proteomes" id="UP000325565">
    <property type="component" value="Unassembled WGS sequence"/>
</dbReference>